<gene>
    <name evidence="1" type="ORF">MNBD_ALPHA07-1006</name>
</gene>
<organism evidence="1">
    <name type="scientific">hydrothermal vent metagenome</name>
    <dbReference type="NCBI Taxonomy" id="652676"/>
    <lineage>
        <taxon>unclassified sequences</taxon>
        <taxon>metagenomes</taxon>
        <taxon>ecological metagenomes</taxon>
    </lineage>
</organism>
<accession>A0A3B0RQK6</accession>
<dbReference type="PROSITE" id="PS51257">
    <property type="entry name" value="PROKAR_LIPOPROTEIN"/>
    <property type="match status" value="1"/>
</dbReference>
<name>A0A3B0RQK6_9ZZZZ</name>
<dbReference type="EMBL" id="UOEG01000065">
    <property type="protein sequence ID" value="VAV90846.1"/>
    <property type="molecule type" value="Genomic_DNA"/>
</dbReference>
<proteinExistence type="predicted"/>
<dbReference type="AlphaFoldDB" id="A0A3B0RQK6"/>
<sequence length="59" mass="5624">MKNLGFMSLLVALAGCGVDGEPVRPAVNTTVSAGTGGVHVGTGVSATKGNLTVGLGLGL</sequence>
<protein>
    <submittedName>
        <fullName evidence="1">Uncharacterized protein</fullName>
    </submittedName>
</protein>
<reference evidence="1" key="1">
    <citation type="submission" date="2018-06" db="EMBL/GenBank/DDBJ databases">
        <authorList>
            <person name="Zhirakovskaya E."/>
        </authorList>
    </citation>
    <scope>NUCLEOTIDE SEQUENCE</scope>
</reference>
<evidence type="ECO:0000313" key="1">
    <source>
        <dbReference type="EMBL" id="VAV90846.1"/>
    </source>
</evidence>